<keyword evidence="4" id="KW-1185">Reference proteome</keyword>
<reference evidence="4" key="1">
    <citation type="journal article" date="2024" name="IScience">
        <title>Strigolactones Initiate the Formation of Haustorium-like Structures in Castilleja.</title>
        <authorList>
            <person name="Buerger M."/>
            <person name="Peterson D."/>
            <person name="Chory J."/>
        </authorList>
    </citation>
    <scope>NUCLEOTIDE SEQUENCE [LARGE SCALE GENOMIC DNA]</scope>
</reference>
<feature type="compositionally biased region" description="Basic and acidic residues" evidence="1">
    <location>
        <begin position="169"/>
        <end position="181"/>
    </location>
</feature>
<evidence type="ECO:0000259" key="2">
    <source>
        <dbReference type="Pfam" id="PF10440"/>
    </source>
</evidence>
<dbReference type="EMBL" id="JAVIJP010000005">
    <property type="protein sequence ID" value="KAL3652221.1"/>
    <property type="molecule type" value="Genomic_DNA"/>
</dbReference>
<feature type="domain" description="WIYLD" evidence="2">
    <location>
        <begin position="7"/>
        <end position="65"/>
    </location>
</feature>
<evidence type="ECO:0000256" key="1">
    <source>
        <dbReference type="SAM" id="MobiDB-lite"/>
    </source>
</evidence>
<dbReference type="InterPro" id="IPR043017">
    <property type="entry name" value="WIYLD_dom_sf"/>
</dbReference>
<dbReference type="Proteomes" id="UP001632038">
    <property type="component" value="Unassembled WGS sequence"/>
</dbReference>
<dbReference type="PANTHER" id="PTHR34271:SF1">
    <property type="entry name" value="NUCLEOLAR HISTONE METHYLTRANSFERASE-RELATED PROTEIN"/>
    <property type="match status" value="1"/>
</dbReference>
<proteinExistence type="predicted"/>
<protein>
    <recommendedName>
        <fullName evidence="2">WIYLD domain-containing protein</fullName>
    </recommendedName>
</protein>
<dbReference type="InterPro" id="IPR018848">
    <property type="entry name" value="WIYLD_domain"/>
</dbReference>
<dbReference type="AlphaFoldDB" id="A0ABD3ECW2"/>
<feature type="region of interest" description="Disordered" evidence="1">
    <location>
        <begin position="106"/>
        <end position="151"/>
    </location>
</feature>
<organism evidence="3 4">
    <name type="scientific">Castilleja foliolosa</name>
    <dbReference type="NCBI Taxonomy" id="1961234"/>
    <lineage>
        <taxon>Eukaryota</taxon>
        <taxon>Viridiplantae</taxon>
        <taxon>Streptophyta</taxon>
        <taxon>Embryophyta</taxon>
        <taxon>Tracheophyta</taxon>
        <taxon>Spermatophyta</taxon>
        <taxon>Magnoliopsida</taxon>
        <taxon>eudicotyledons</taxon>
        <taxon>Gunneridae</taxon>
        <taxon>Pentapetalae</taxon>
        <taxon>asterids</taxon>
        <taxon>lamiids</taxon>
        <taxon>Lamiales</taxon>
        <taxon>Orobanchaceae</taxon>
        <taxon>Pedicularideae</taxon>
        <taxon>Castillejinae</taxon>
        <taxon>Castilleja</taxon>
    </lineage>
</organism>
<comment type="caution">
    <text evidence="3">The sequence shown here is derived from an EMBL/GenBank/DDBJ whole genome shotgun (WGS) entry which is preliminary data.</text>
</comment>
<accession>A0ABD3ECW2</accession>
<evidence type="ECO:0000313" key="4">
    <source>
        <dbReference type="Proteomes" id="UP001632038"/>
    </source>
</evidence>
<dbReference type="PANTHER" id="PTHR34271">
    <property type="entry name" value="NUCLEOLAR HISTONE METHYLTRANSFERASE-RELATED PROTEIN"/>
    <property type="match status" value="1"/>
</dbReference>
<evidence type="ECO:0000313" key="3">
    <source>
        <dbReference type="EMBL" id="KAL3652221.1"/>
    </source>
</evidence>
<feature type="region of interest" description="Disordered" evidence="1">
    <location>
        <begin position="169"/>
        <end position="198"/>
    </location>
</feature>
<dbReference type="Pfam" id="PF10440">
    <property type="entry name" value="WIYLD"/>
    <property type="match status" value="1"/>
</dbReference>
<name>A0ABD3ECW2_9LAMI</name>
<sequence>MAPRRRPKVGSSRMDAALDAMRAMGFSTPVVRKCVKNLLKVYGNEGWVAIEEAAYTLLIDTLLEEPLVEQLEHEPQKPLLEGFSQSQANTDQQKQPKPQKLLLEGDSQSQATDHEKQPEPQKPLLEGGLQSQATDHEKQPEPVPQLTMSDKNVIVEDRKAITTRGDDIIKVKQEESEERVLEGSSHSQATDHEKQPEPVQRLIMSDKNVIVEDKRVAMTHGDDIIQVRQEEESEERVLGGSSQSQVTGHEKQPEPVQQLIMSDKNVIVEDKTVTKTHGDDIIQVQQEEESEKQGSYINATPMVLQVDKAQLGFDLACTPESSDIINSKKRARKPCFGWISDDDDEDDEFLQLTPAKSVESCCMKKNN</sequence>
<dbReference type="Gene3D" id="1.10.8.850">
    <property type="entry name" value="Histone-lysine N methyltransferase , C-terminal domain-like"/>
    <property type="match status" value="1"/>
</dbReference>
<gene>
    <name evidence="3" type="ORF">CASFOL_001902</name>
</gene>
<feature type="region of interest" description="Disordered" evidence="1">
    <location>
        <begin position="229"/>
        <end position="255"/>
    </location>
</feature>